<dbReference type="EMBL" id="JBHTLD010000270">
    <property type="protein sequence ID" value="MFD1188416.1"/>
    <property type="molecule type" value="Genomic_DNA"/>
</dbReference>
<comment type="caution">
    <text evidence="2">The sequence shown here is derived from an EMBL/GenBank/DDBJ whole genome shotgun (WGS) entry which is preliminary data.</text>
</comment>
<evidence type="ECO:0000256" key="1">
    <source>
        <dbReference type="SAM" id="SignalP"/>
    </source>
</evidence>
<reference evidence="3" key="1">
    <citation type="journal article" date="2019" name="Int. J. Syst. Evol. Microbiol.">
        <title>The Global Catalogue of Microorganisms (GCM) 10K type strain sequencing project: providing services to taxonomists for standard genome sequencing and annotation.</title>
        <authorList>
            <consortium name="The Broad Institute Genomics Platform"/>
            <consortium name="The Broad Institute Genome Sequencing Center for Infectious Disease"/>
            <person name="Wu L."/>
            <person name="Ma J."/>
        </authorList>
    </citation>
    <scope>NUCLEOTIDE SEQUENCE [LARGE SCALE GENOMIC DNA]</scope>
    <source>
        <strain evidence="3">JCM 31319</strain>
    </source>
</reference>
<gene>
    <name evidence="2" type="ORF">ACFQ2O_19555</name>
</gene>
<name>A0ABW3SWA0_9BACT</name>
<evidence type="ECO:0000313" key="2">
    <source>
        <dbReference type="EMBL" id="MFD1188416.1"/>
    </source>
</evidence>
<sequence length="147" mass="16671">MKTSFKMRPLFLLSILVMLLSSCESWFDADTDKDAMYRYQIKNETISPALVTVSVKEGTNVIVKGSPATSYTIAPGDVAEVWTTSGFTDDEVRDEEKANSEIYWIEVTATSNGRQARYNLNSTTRWSYNKQNSYKATYTLTLAEQDF</sequence>
<keyword evidence="1" id="KW-0732">Signal</keyword>
<proteinExistence type="predicted"/>
<evidence type="ECO:0000313" key="3">
    <source>
        <dbReference type="Proteomes" id="UP001597094"/>
    </source>
</evidence>
<dbReference type="Proteomes" id="UP001597094">
    <property type="component" value="Unassembled WGS sequence"/>
</dbReference>
<protein>
    <submittedName>
        <fullName evidence="2">Uncharacterized protein</fullName>
    </submittedName>
</protein>
<feature type="chain" id="PRO_5046675837" evidence="1">
    <location>
        <begin position="29"/>
        <end position="147"/>
    </location>
</feature>
<keyword evidence="3" id="KW-1185">Reference proteome</keyword>
<accession>A0ABW3SWA0</accession>
<dbReference type="RefSeq" id="WP_377531977.1">
    <property type="nucleotide sequence ID" value="NZ_JBHTLD010000270.1"/>
</dbReference>
<dbReference type="PROSITE" id="PS51257">
    <property type="entry name" value="PROKAR_LIPOPROTEIN"/>
    <property type="match status" value="1"/>
</dbReference>
<feature type="signal peptide" evidence="1">
    <location>
        <begin position="1"/>
        <end position="28"/>
    </location>
</feature>
<organism evidence="2 3">
    <name type="scientific">Pontibacter rugosus</name>
    <dbReference type="NCBI Taxonomy" id="1745966"/>
    <lineage>
        <taxon>Bacteria</taxon>
        <taxon>Pseudomonadati</taxon>
        <taxon>Bacteroidota</taxon>
        <taxon>Cytophagia</taxon>
        <taxon>Cytophagales</taxon>
        <taxon>Hymenobacteraceae</taxon>
        <taxon>Pontibacter</taxon>
    </lineage>
</organism>